<evidence type="ECO:0000313" key="1">
    <source>
        <dbReference type="EMBL" id="PHQ27852.1"/>
    </source>
</evidence>
<sequence length="84" mass="9917">MANYDLISKLEKLDYFNSLLKGGIIPVNWIDYKVIYEWYLNELKRLSPSGKPTPKIKRQAKSNTAEEYSISERSIYLIIKKMKE</sequence>
<dbReference type="EMBL" id="NQXA01000026">
    <property type="protein sequence ID" value="PHQ27852.1"/>
    <property type="molecule type" value="Genomic_DNA"/>
</dbReference>
<dbReference type="RefSeq" id="WP_099647649.1">
    <property type="nucleotide sequence ID" value="NZ_KZ319306.1"/>
</dbReference>
<name>A0A2G1VM56_9FLAO</name>
<dbReference type="AlphaFoldDB" id="A0A2G1VM56"/>
<dbReference type="OrthoDB" id="1450231at2"/>
<gene>
    <name evidence="1" type="ORF">CJ305_17765</name>
</gene>
<proteinExistence type="predicted"/>
<accession>A0A2G1VM56</accession>
<evidence type="ECO:0000313" key="2">
    <source>
        <dbReference type="Proteomes" id="UP000229433"/>
    </source>
</evidence>
<comment type="caution">
    <text evidence="1">The sequence shown here is derived from an EMBL/GenBank/DDBJ whole genome shotgun (WGS) entry which is preliminary data.</text>
</comment>
<keyword evidence="2" id="KW-1185">Reference proteome</keyword>
<organism evidence="1 2">
    <name type="scientific">Leeuwenhoekiella nanhaiensis</name>
    <dbReference type="NCBI Taxonomy" id="1655491"/>
    <lineage>
        <taxon>Bacteria</taxon>
        <taxon>Pseudomonadati</taxon>
        <taxon>Bacteroidota</taxon>
        <taxon>Flavobacteriia</taxon>
        <taxon>Flavobacteriales</taxon>
        <taxon>Flavobacteriaceae</taxon>
        <taxon>Leeuwenhoekiella</taxon>
    </lineage>
</organism>
<reference evidence="1 2" key="1">
    <citation type="submission" date="2017-08" db="EMBL/GenBank/DDBJ databases">
        <title>The whole genome shortgun sequences of strain Leeuwenhoekiella nanhaiensis G18 from the South China Sea.</title>
        <authorList>
            <person name="Liu Q."/>
        </authorList>
    </citation>
    <scope>NUCLEOTIDE SEQUENCE [LARGE SCALE GENOMIC DNA]</scope>
    <source>
        <strain evidence="1 2">G18</strain>
    </source>
</reference>
<dbReference type="Proteomes" id="UP000229433">
    <property type="component" value="Unassembled WGS sequence"/>
</dbReference>
<protein>
    <submittedName>
        <fullName evidence="1">Uncharacterized protein</fullName>
    </submittedName>
</protein>